<dbReference type="AlphaFoldDB" id="A0A2I1KTK9"/>
<evidence type="ECO:0000256" key="6">
    <source>
        <dbReference type="ARBA" id="ARBA00022801"/>
    </source>
</evidence>
<evidence type="ECO:0000256" key="9">
    <source>
        <dbReference type="ARBA" id="ARBA00047989"/>
    </source>
</evidence>
<evidence type="ECO:0000256" key="5">
    <source>
        <dbReference type="ARBA" id="ARBA00022723"/>
    </source>
</evidence>
<dbReference type="PANTHER" id="PTHR30616:SF2">
    <property type="entry name" value="PURINE NUCLEOSIDE PHOSPHORYLASE LACC1"/>
    <property type="match status" value="1"/>
</dbReference>
<dbReference type="CDD" id="cd16833">
    <property type="entry name" value="YfiH"/>
    <property type="match status" value="1"/>
</dbReference>
<dbReference type="GO" id="GO:0016787">
    <property type="term" value="F:hydrolase activity"/>
    <property type="evidence" value="ECO:0007669"/>
    <property type="project" value="UniProtKB-KW"/>
</dbReference>
<evidence type="ECO:0000313" key="12">
    <source>
        <dbReference type="EMBL" id="PKY98965.1"/>
    </source>
</evidence>
<gene>
    <name evidence="12" type="ORF">CYJ26_04450</name>
</gene>
<dbReference type="InterPro" id="IPR011324">
    <property type="entry name" value="Cytotoxic_necrot_fac-like_cat"/>
</dbReference>
<dbReference type="Proteomes" id="UP000234778">
    <property type="component" value="Unassembled WGS sequence"/>
</dbReference>
<comment type="catalytic activity">
    <reaction evidence="11">
        <text>S-methyl-5'-thioadenosine + phosphate = 5-(methylsulfanyl)-alpha-D-ribose 1-phosphate + adenine</text>
        <dbReference type="Rhea" id="RHEA:11852"/>
        <dbReference type="ChEBI" id="CHEBI:16708"/>
        <dbReference type="ChEBI" id="CHEBI:17509"/>
        <dbReference type="ChEBI" id="CHEBI:43474"/>
        <dbReference type="ChEBI" id="CHEBI:58533"/>
        <dbReference type="EC" id="2.4.2.28"/>
    </reaction>
    <physiologicalReaction direction="left-to-right" evidence="11">
        <dbReference type="Rhea" id="RHEA:11853"/>
    </physiologicalReaction>
</comment>
<protein>
    <submittedName>
        <fullName evidence="12">Laccase domain-containing protein</fullName>
    </submittedName>
</protein>
<name>A0A2I1KTK9_9ACTO</name>
<dbReference type="InterPro" id="IPR038371">
    <property type="entry name" value="Cu_polyphenol_OxRdtase_sf"/>
</dbReference>
<dbReference type="GO" id="GO:0005507">
    <property type="term" value="F:copper ion binding"/>
    <property type="evidence" value="ECO:0007669"/>
    <property type="project" value="TreeGrafter"/>
</dbReference>
<dbReference type="PANTHER" id="PTHR30616">
    <property type="entry name" value="UNCHARACTERIZED PROTEIN YFIH"/>
    <property type="match status" value="1"/>
</dbReference>
<evidence type="ECO:0000256" key="10">
    <source>
        <dbReference type="ARBA" id="ARBA00048968"/>
    </source>
</evidence>
<evidence type="ECO:0000256" key="8">
    <source>
        <dbReference type="ARBA" id="ARBA00023008"/>
    </source>
</evidence>
<dbReference type="EMBL" id="PKHA01000003">
    <property type="protein sequence ID" value="PKY98965.1"/>
    <property type="molecule type" value="Genomic_DNA"/>
</dbReference>
<reference evidence="12 13" key="1">
    <citation type="submission" date="2017-12" db="EMBL/GenBank/DDBJ databases">
        <title>Phylogenetic diversity of female urinary microbiome.</title>
        <authorList>
            <person name="Thomas-White K."/>
            <person name="Wolfe A.J."/>
        </authorList>
    </citation>
    <scope>NUCLEOTIDE SEQUENCE [LARGE SCALE GENOMIC DNA]</scope>
    <source>
        <strain evidence="12 13">UMB0319</strain>
    </source>
</reference>
<evidence type="ECO:0000256" key="4">
    <source>
        <dbReference type="ARBA" id="ARBA00022679"/>
    </source>
</evidence>
<dbReference type="Pfam" id="PF02578">
    <property type="entry name" value="Cu-oxidase_4"/>
    <property type="match status" value="1"/>
</dbReference>
<dbReference type="SUPFAM" id="SSF64438">
    <property type="entry name" value="CNF1/YfiH-like putative cysteine hydrolases"/>
    <property type="match status" value="1"/>
</dbReference>
<accession>A0A2I1KTK9</accession>
<keyword evidence="4" id="KW-0808">Transferase</keyword>
<evidence type="ECO:0000256" key="7">
    <source>
        <dbReference type="ARBA" id="ARBA00022833"/>
    </source>
</evidence>
<comment type="catalytic activity">
    <reaction evidence="10">
        <text>adenosine + phosphate = alpha-D-ribose 1-phosphate + adenine</text>
        <dbReference type="Rhea" id="RHEA:27642"/>
        <dbReference type="ChEBI" id="CHEBI:16335"/>
        <dbReference type="ChEBI" id="CHEBI:16708"/>
        <dbReference type="ChEBI" id="CHEBI:43474"/>
        <dbReference type="ChEBI" id="CHEBI:57720"/>
        <dbReference type="EC" id="2.4.2.1"/>
    </reaction>
    <physiologicalReaction direction="left-to-right" evidence="10">
        <dbReference type="Rhea" id="RHEA:27643"/>
    </physiologicalReaction>
</comment>
<evidence type="ECO:0000256" key="3">
    <source>
        <dbReference type="ARBA" id="ARBA00007353"/>
    </source>
</evidence>
<dbReference type="GO" id="GO:0017061">
    <property type="term" value="F:S-methyl-5-thioadenosine phosphorylase activity"/>
    <property type="evidence" value="ECO:0007669"/>
    <property type="project" value="UniProtKB-EC"/>
</dbReference>
<keyword evidence="6" id="KW-0378">Hydrolase</keyword>
<comment type="catalytic activity">
    <reaction evidence="9">
        <text>adenosine + H2O + H(+) = inosine + NH4(+)</text>
        <dbReference type="Rhea" id="RHEA:24408"/>
        <dbReference type="ChEBI" id="CHEBI:15377"/>
        <dbReference type="ChEBI" id="CHEBI:15378"/>
        <dbReference type="ChEBI" id="CHEBI:16335"/>
        <dbReference type="ChEBI" id="CHEBI:17596"/>
        <dbReference type="ChEBI" id="CHEBI:28938"/>
        <dbReference type="EC" id="3.5.4.4"/>
    </reaction>
    <physiologicalReaction direction="left-to-right" evidence="9">
        <dbReference type="Rhea" id="RHEA:24409"/>
    </physiologicalReaction>
</comment>
<dbReference type="Gene3D" id="3.60.140.10">
    <property type="entry name" value="CNF1/YfiH-like putative cysteine hydrolases"/>
    <property type="match status" value="1"/>
</dbReference>
<organism evidence="12 13">
    <name type="scientific">Actinomyces urogenitalis</name>
    <dbReference type="NCBI Taxonomy" id="103621"/>
    <lineage>
        <taxon>Bacteria</taxon>
        <taxon>Bacillati</taxon>
        <taxon>Actinomycetota</taxon>
        <taxon>Actinomycetes</taxon>
        <taxon>Actinomycetales</taxon>
        <taxon>Actinomycetaceae</taxon>
        <taxon>Actinomyces</taxon>
    </lineage>
</organism>
<comment type="function">
    <text evidence="2">Purine nucleoside enzyme that catalyzes the phosphorolysis of adenosine and inosine nucleosides, yielding D-ribose 1-phosphate and the respective free bases, adenine and hypoxanthine. Also catalyzes the phosphorolysis of S-methyl-5'-thioadenosine into adenine and S-methyl-5-thio-alpha-D-ribose 1-phosphate. Also has adenosine deaminase activity.</text>
</comment>
<keyword evidence="5" id="KW-0479">Metal-binding</keyword>
<evidence type="ECO:0000256" key="1">
    <source>
        <dbReference type="ARBA" id="ARBA00000553"/>
    </source>
</evidence>
<comment type="catalytic activity">
    <reaction evidence="1">
        <text>inosine + phosphate = alpha-D-ribose 1-phosphate + hypoxanthine</text>
        <dbReference type="Rhea" id="RHEA:27646"/>
        <dbReference type="ChEBI" id="CHEBI:17368"/>
        <dbReference type="ChEBI" id="CHEBI:17596"/>
        <dbReference type="ChEBI" id="CHEBI:43474"/>
        <dbReference type="ChEBI" id="CHEBI:57720"/>
        <dbReference type="EC" id="2.4.2.1"/>
    </reaction>
    <physiologicalReaction direction="left-to-right" evidence="1">
        <dbReference type="Rhea" id="RHEA:27647"/>
    </physiologicalReaction>
</comment>
<keyword evidence="7" id="KW-0862">Zinc</keyword>
<sequence length="280" mass="29043">MTPDAPSPRSAPEAGGVGAPLLLPLDLGPAARGVFTTRLWPGDTASHHDPYRGLNLAAHVGDSPEHVQAARRALELALGLGQGADGEVGPGVVAWMDQVHSAVVATAYRAGGRGDVPRADALILDRADPRCEGVAGVGVLVADCVPLLLASQDGRVVAAVHAGRRGMLDGVVAATLDELERRGVGAGQLWAAIGPCICGQCYEVPEQMQAASLARESECGSRTRWGTPGLDVAAGVQAQLARAGVEHVVRGGWCTWEDERFYSYRREPVTGRMAGVVLAG</sequence>
<evidence type="ECO:0000256" key="11">
    <source>
        <dbReference type="ARBA" id="ARBA00049893"/>
    </source>
</evidence>
<proteinExistence type="inferred from homology"/>
<evidence type="ECO:0000256" key="2">
    <source>
        <dbReference type="ARBA" id="ARBA00003215"/>
    </source>
</evidence>
<evidence type="ECO:0000313" key="13">
    <source>
        <dbReference type="Proteomes" id="UP000234778"/>
    </source>
</evidence>
<comment type="caution">
    <text evidence="12">The sequence shown here is derived from an EMBL/GenBank/DDBJ whole genome shotgun (WGS) entry which is preliminary data.</text>
</comment>
<keyword evidence="8" id="KW-0186">Copper</keyword>
<comment type="similarity">
    <text evidence="3">Belongs to the purine nucleoside phosphorylase YfiH/LACC1 family.</text>
</comment>
<dbReference type="InterPro" id="IPR003730">
    <property type="entry name" value="Cu_polyphenol_OxRdtase"/>
</dbReference>